<comment type="caution">
    <text evidence="3">The sequence shown here is derived from an EMBL/GenBank/DDBJ whole genome shotgun (WGS) entry which is preliminary data.</text>
</comment>
<name>A0ABT8YEV1_9SPHN</name>
<dbReference type="InterPro" id="IPR038765">
    <property type="entry name" value="Papain-like_cys_pep_sf"/>
</dbReference>
<dbReference type="PANTHER" id="PTHR11786:SF0">
    <property type="entry name" value="ARYLAMINE N-ACETYLTRANSFERASE 4-RELATED"/>
    <property type="match status" value="1"/>
</dbReference>
<gene>
    <name evidence="3" type="ORF">Q4F19_20855</name>
</gene>
<evidence type="ECO:0000313" key="3">
    <source>
        <dbReference type="EMBL" id="MDO6416846.1"/>
    </source>
</evidence>
<dbReference type="Pfam" id="PF00797">
    <property type="entry name" value="Acetyltransf_2"/>
    <property type="match status" value="1"/>
</dbReference>
<dbReference type="PRINTS" id="PR01543">
    <property type="entry name" value="ANATRNSFRASE"/>
</dbReference>
<comment type="similarity">
    <text evidence="1 2">Belongs to the arylamine N-acetyltransferase family.</text>
</comment>
<dbReference type="PANTHER" id="PTHR11786">
    <property type="entry name" value="N-HYDROXYARYLAMINE O-ACETYLTRANSFERASE"/>
    <property type="match status" value="1"/>
</dbReference>
<dbReference type="EMBL" id="JAUOTP010000012">
    <property type="protein sequence ID" value="MDO6416846.1"/>
    <property type="molecule type" value="Genomic_DNA"/>
</dbReference>
<evidence type="ECO:0000313" key="4">
    <source>
        <dbReference type="Proteomes" id="UP001169764"/>
    </source>
</evidence>
<dbReference type="Gene3D" id="3.30.2140.10">
    <property type="entry name" value="Arylamine N-acetyltransferase"/>
    <property type="match status" value="1"/>
</dbReference>
<dbReference type="SUPFAM" id="SSF54001">
    <property type="entry name" value="Cysteine proteinases"/>
    <property type="match status" value="1"/>
</dbReference>
<reference evidence="3" key="1">
    <citation type="submission" date="2023-07" db="EMBL/GenBank/DDBJ databases">
        <authorList>
            <person name="Kim M."/>
        </authorList>
    </citation>
    <scope>NUCLEOTIDE SEQUENCE</scope>
    <source>
        <strain evidence="3">BIUV-7</strain>
    </source>
</reference>
<accession>A0ABT8YEV1</accession>
<evidence type="ECO:0000256" key="2">
    <source>
        <dbReference type="RuleBase" id="RU003452"/>
    </source>
</evidence>
<dbReference type="Proteomes" id="UP001169764">
    <property type="component" value="Unassembled WGS sequence"/>
</dbReference>
<organism evidence="3 4">
    <name type="scientific">Sphingomonas natans</name>
    <dbReference type="NCBI Taxonomy" id="3063330"/>
    <lineage>
        <taxon>Bacteria</taxon>
        <taxon>Pseudomonadati</taxon>
        <taxon>Pseudomonadota</taxon>
        <taxon>Alphaproteobacteria</taxon>
        <taxon>Sphingomonadales</taxon>
        <taxon>Sphingomonadaceae</taxon>
        <taxon>Sphingomonas</taxon>
    </lineage>
</organism>
<dbReference type="Gene3D" id="2.40.128.150">
    <property type="entry name" value="Cysteine proteinases"/>
    <property type="match status" value="1"/>
</dbReference>
<protein>
    <submittedName>
        <fullName evidence="3">Arylamine N-acetyltransferase</fullName>
    </submittedName>
</protein>
<evidence type="ECO:0000256" key="1">
    <source>
        <dbReference type="ARBA" id="ARBA00006547"/>
    </source>
</evidence>
<sequence length="288" mass="30973">MEKPGAMTIPALPFALDAYLARIALKEAPAADADGLATLQRAHRLAIPFENLDIALGRGIGIDPVSVFAKLVSAKRGGYCFEHGQLFLDALEALGFAARPLLARVWLGRPEAVPPLTHTLALVTIDGAEWIADAGFGGSYAPPMPLADGEEAESPDGARFRLARDPEFGWMLSRNGHGGMTDGRSPGEGWQDQYSFTLAPVFPADLALGNFWVSEAPESRFVQNRIVSVPLPHGFATLNGRAYRRHSKDQSTEAEIGDPRVYRMRLSMMFGIDLTAEEVAALGLFGGG</sequence>
<keyword evidence="4" id="KW-1185">Reference proteome</keyword>
<dbReference type="InterPro" id="IPR001447">
    <property type="entry name" value="Arylamine_N-AcTrfase"/>
</dbReference>
<dbReference type="RefSeq" id="WP_303546733.1">
    <property type="nucleotide sequence ID" value="NZ_JAUOTP010000012.1"/>
</dbReference>
<proteinExistence type="inferred from homology"/>